<gene>
    <name evidence="4" type="ORF">NDI76_01385</name>
</gene>
<comment type="caution">
    <text evidence="4">The sequence shown here is derived from an EMBL/GenBank/DDBJ whole genome shotgun (WGS) entry which is preliminary data.</text>
</comment>
<feature type="compositionally biased region" description="Basic and acidic residues" evidence="1">
    <location>
        <begin position="138"/>
        <end position="165"/>
    </location>
</feature>
<accession>A0ABU2G999</accession>
<keyword evidence="5" id="KW-1185">Reference proteome</keyword>
<dbReference type="EMBL" id="JAMQOP010000001">
    <property type="protein sequence ID" value="MDS0297392.1"/>
    <property type="molecule type" value="Genomic_DNA"/>
</dbReference>
<evidence type="ECO:0000259" key="3">
    <source>
        <dbReference type="Pfam" id="PF09851"/>
    </source>
</evidence>
<feature type="transmembrane region" description="Helical" evidence="2">
    <location>
        <begin position="53"/>
        <end position="71"/>
    </location>
</feature>
<dbReference type="Proteomes" id="UP001257060">
    <property type="component" value="Unassembled WGS sequence"/>
</dbReference>
<name>A0ABU2G999_9EURY</name>
<feature type="region of interest" description="Disordered" evidence="1">
    <location>
        <begin position="130"/>
        <end position="165"/>
    </location>
</feature>
<dbReference type="Pfam" id="PF09851">
    <property type="entry name" value="SHOCT"/>
    <property type="match status" value="1"/>
</dbReference>
<evidence type="ECO:0000313" key="5">
    <source>
        <dbReference type="Proteomes" id="UP001257060"/>
    </source>
</evidence>
<feature type="transmembrane region" description="Helical" evidence="2">
    <location>
        <begin position="28"/>
        <end position="47"/>
    </location>
</feature>
<evidence type="ECO:0000313" key="4">
    <source>
        <dbReference type="EMBL" id="MDS0297392.1"/>
    </source>
</evidence>
<dbReference type="InterPro" id="IPR018649">
    <property type="entry name" value="SHOCT"/>
</dbReference>
<protein>
    <submittedName>
        <fullName evidence="4">SHOCT domain-containing protein</fullName>
    </submittedName>
</protein>
<reference evidence="4 5" key="1">
    <citation type="submission" date="2022-06" db="EMBL/GenBank/DDBJ databases">
        <title>Halogeometricum sp. a new haloarchaeum isolate from saline soil.</title>
        <authorList>
            <person name="Strakova D."/>
            <person name="Galisteo C."/>
            <person name="Sanchez-Porro C."/>
            <person name="Ventosa A."/>
        </authorList>
    </citation>
    <scope>NUCLEOTIDE SEQUENCE [LARGE SCALE GENOMIC DNA]</scope>
    <source>
        <strain evidence="4 5">S1BR25-6</strain>
    </source>
</reference>
<feature type="domain" description="SHOCT" evidence="3">
    <location>
        <begin position="105"/>
        <end position="132"/>
    </location>
</feature>
<proteinExistence type="predicted"/>
<evidence type="ECO:0000256" key="2">
    <source>
        <dbReference type="SAM" id="Phobius"/>
    </source>
</evidence>
<dbReference type="RefSeq" id="WP_310922183.1">
    <property type="nucleotide sequence ID" value="NZ_JAMQOP010000001.1"/>
</dbReference>
<keyword evidence="2" id="KW-0812">Transmembrane</keyword>
<organism evidence="4 5">
    <name type="scientific">Halogeometricum salsisoli</name>
    <dbReference type="NCBI Taxonomy" id="2950536"/>
    <lineage>
        <taxon>Archaea</taxon>
        <taxon>Methanobacteriati</taxon>
        <taxon>Methanobacteriota</taxon>
        <taxon>Stenosarchaea group</taxon>
        <taxon>Halobacteria</taxon>
        <taxon>Halobacteriales</taxon>
        <taxon>Haloferacaceae</taxon>
        <taxon>Halogeometricum</taxon>
    </lineage>
</organism>
<sequence>MSGSGSDREESDEDRWLSDWWDDEDDSWAGIASLLVTGLGLASLFGLVPIGPFWAIFAIGFAVVVPIVAVLESRYGRASESTTPPESEARARAERAADEDDSVADALDRLRDRYARGDLSDEQFERKLEVLLETDTPENARERADRRRDERKREGRERESSERET</sequence>
<keyword evidence="2" id="KW-1133">Transmembrane helix</keyword>
<keyword evidence="2" id="KW-0472">Membrane</keyword>
<evidence type="ECO:0000256" key="1">
    <source>
        <dbReference type="SAM" id="MobiDB-lite"/>
    </source>
</evidence>
<feature type="region of interest" description="Disordered" evidence="1">
    <location>
        <begin position="75"/>
        <end position="103"/>
    </location>
</feature>
<feature type="compositionally biased region" description="Basic and acidic residues" evidence="1">
    <location>
        <begin position="87"/>
        <end position="96"/>
    </location>
</feature>